<feature type="domain" description="Methyltransferase type 11" evidence="1">
    <location>
        <begin position="38"/>
        <end position="125"/>
    </location>
</feature>
<dbReference type="PANTHER" id="PTHR43861">
    <property type="entry name" value="TRANS-ACONITATE 2-METHYLTRANSFERASE-RELATED"/>
    <property type="match status" value="1"/>
</dbReference>
<accession>A0A1I4BV11</accession>
<dbReference type="RefSeq" id="WP_093521010.1">
    <property type="nucleotide sequence ID" value="NZ_FOSK01000008.1"/>
</dbReference>
<dbReference type="Proteomes" id="UP000199598">
    <property type="component" value="Unassembled WGS sequence"/>
</dbReference>
<reference evidence="2 3" key="1">
    <citation type="submission" date="2016-10" db="EMBL/GenBank/DDBJ databases">
        <authorList>
            <person name="Varghese N."/>
            <person name="Submissions S."/>
        </authorList>
    </citation>
    <scope>NUCLEOTIDE SEQUENCE [LARGE SCALE GENOMIC DNA]</scope>
    <source>
        <strain evidence="2 3">DSM 16392</strain>
    </source>
</reference>
<keyword evidence="2" id="KW-0489">Methyltransferase</keyword>
<dbReference type="CDD" id="cd02440">
    <property type="entry name" value="AdoMet_MTases"/>
    <property type="match status" value="1"/>
</dbReference>
<dbReference type="Gene3D" id="3.40.50.150">
    <property type="entry name" value="Vaccinia Virus protein VP39"/>
    <property type="match status" value="1"/>
</dbReference>
<proteinExistence type="predicted"/>
<evidence type="ECO:0000313" key="2">
    <source>
        <dbReference type="EMBL" id="SFK72602.1"/>
    </source>
</evidence>
<comment type="caution">
    <text evidence="2">The sequence shown here is derived from an EMBL/GenBank/DDBJ whole genome shotgun (WGS) entry which is preliminary data.</text>
</comment>
<gene>
    <name evidence="2" type="ORF">SAMN04488518_108180</name>
</gene>
<protein>
    <submittedName>
        <fullName evidence="2">Trans-aconitate methyltransferase</fullName>
    </submittedName>
</protein>
<dbReference type="Pfam" id="PF08241">
    <property type="entry name" value="Methyltransf_11"/>
    <property type="match status" value="1"/>
</dbReference>
<dbReference type="SUPFAM" id="SSF53335">
    <property type="entry name" value="S-adenosyl-L-methionine-dependent methyltransferases"/>
    <property type="match status" value="1"/>
</dbReference>
<evidence type="ECO:0000313" key="3">
    <source>
        <dbReference type="Proteomes" id="UP000199598"/>
    </source>
</evidence>
<dbReference type="InterPro" id="IPR029063">
    <property type="entry name" value="SAM-dependent_MTases_sf"/>
</dbReference>
<keyword evidence="2" id="KW-0808">Transferase</keyword>
<name>A0A1I4BV11_9HYPH</name>
<evidence type="ECO:0000259" key="1">
    <source>
        <dbReference type="Pfam" id="PF08241"/>
    </source>
</evidence>
<dbReference type="GO" id="GO:0032259">
    <property type="term" value="P:methylation"/>
    <property type="evidence" value="ECO:0007669"/>
    <property type="project" value="UniProtKB-KW"/>
</dbReference>
<organism evidence="2 3">
    <name type="scientific">Pseudovibrio ascidiaceicola</name>
    <dbReference type="NCBI Taxonomy" id="285279"/>
    <lineage>
        <taxon>Bacteria</taxon>
        <taxon>Pseudomonadati</taxon>
        <taxon>Pseudomonadota</taxon>
        <taxon>Alphaproteobacteria</taxon>
        <taxon>Hyphomicrobiales</taxon>
        <taxon>Stappiaceae</taxon>
        <taxon>Pseudovibrio</taxon>
    </lineage>
</organism>
<dbReference type="GO" id="GO:0008168">
    <property type="term" value="F:methyltransferase activity"/>
    <property type="evidence" value="ECO:0007669"/>
    <property type="project" value="UniProtKB-KW"/>
</dbReference>
<sequence>MAVQDWKAQQYLKHAAYVADFGHDALELLAVQPGESILDLGCGEGTLAEEIQSRGAIVTGVDTAEDMLQQANEKGIKTCLISGEKLNFDNEFNAVFSNAALHWMQDYKGVIRGVVRALKPGGRFVGEMGCDRNCRIIRSAMENVFAENPAFGPYKSPWIFPPPETYMRALKEAGFSVTYHTEVERKTPLETGMKGWLQLFTSSLTEQLSEAHKKRFYKETIKHLKPLLYSRSKGWEADYVCMRFAAYLPLKPT</sequence>
<keyword evidence="3" id="KW-1185">Reference proteome</keyword>
<dbReference type="InterPro" id="IPR013216">
    <property type="entry name" value="Methyltransf_11"/>
</dbReference>
<dbReference type="EMBL" id="FOSK01000008">
    <property type="protein sequence ID" value="SFK72602.1"/>
    <property type="molecule type" value="Genomic_DNA"/>
</dbReference>
<dbReference type="PANTHER" id="PTHR43861:SF1">
    <property type="entry name" value="TRANS-ACONITATE 2-METHYLTRANSFERASE"/>
    <property type="match status" value="1"/>
</dbReference>